<keyword evidence="4" id="KW-1185">Reference proteome</keyword>
<organism evidence="3 4">
    <name type="scientific">Boothiomyces macroporosus</name>
    <dbReference type="NCBI Taxonomy" id="261099"/>
    <lineage>
        <taxon>Eukaryota</taxon>
        <taxon>Fungi</taxon>
        <taxon>Fungi incertae sedis</taxon>
        <taxon>Chytridiomycota</taxon>
        <taxon>Chytridiomycota incertae sedis</taxon>
        <taxon>Chytridiomycetes</taxon>
        <taxon>Rhizophydiales</taxon>
        <taxon>Terramycetaceae</taxon>
        <taxon>Boothiomyces</taxon>
    </lineage>
</organism>
<dbReference type="InterPro" id="IPR023393">
    <property type="entry name" value="START-like_dom_sf"/>
</dbReference>
<dbReference type="SUPFAM" id="SSF55961">
    <property type="entry name" value="Bet v1-like"/>
    <property type="match status" value="1"/>
</dbReference>
<keyword evidence="1" id="KW-0812">Transmembrane</keyword>
<reference evidence="3" key="1">
    <citation type="submission" date="2020-05" db="EMBL/GenBank/DDBJ databases">
        <title>Phylogenomic resolution of chytrid fungi.</title>
        <authorList>
            <person name="Stajich J.E."/>
            <person name="Amses K."/>
            <person name="Simmons R."/>
            <person name="Seto K."/>
            <person name="Myers J."/>
            <person name="Bonds A."/>
            <person name="Quandt C.A."/>
            <person name="Barry K."/>
            <person name="Liu P."/>
            <person name="Grigoriev I."/>
            <person name="Longcore J.E."/>
            <person name="James T.Y."/>
        </authorList>
    </citation>
    <scope>NUCLEOTIDE SEQUENCE</scope>
    <source>
        <strain evidence="3">PLAUS21</strain>
    </source>
</reference>
<feature type="domain" description="START" evidence="2">
    <location>
        <begin position="120"/>
        <end position="309"/>
    </location>
</feature>
<evidence type="ECO:0000256" key="1">
    <source>
        <dbReference type="SAM" id="Phobius"/>
    </source>
</evidence>
<dbReference type="PROSITE" id="PS50848">
    <property type="entry name" value="START"/>
    <property type="match status" value="1"/>
</dbReference>
<dbReference type="AlphaFoldDB" id="A0AAD5YA42"/>
<gene>
    <name evidence="3" type="ORF">HK103_000559</name>
</gene>
<sequence>MNPPTISPLVVSTLVIISVSIPTFISVNFFNVNPNIITVLLLGLVGISAVHPYLGFPNIAQLAGLEEPKAVQQAPKEIKPVQQTFDKPDPFIGEYPALRDRLIDLADTEKHPIGKPDSIWKQVLTQEKGDYTISVQKQDTDKMFFRIVVDFEASPEQTFDHIADITTRNTWDEICQSSGIVERVSAMTAVQFMRTKGIFPTAPRSALVVGFISKLDDGRYINVTRSVDSHPDYKIPSGDVCMTADIAGLIVGPHPSGNPKRSRCVQIVTGDLGGWLPASVVNIVTTQAFPISMRRANSQMKKNLLDKKTSSLIEESLGNVAIAEQKKQTQVAQDSFIIKLLKGLQKSQPIMVFIILLIAIFKRK</sequence>
<dbReference type="EMBL" id="JADGKB010000011">
    <property type="protein sequence ID" value="KAJ3260417.1"/>
    <property type="molecule type" value="Genomic_DNA"/>
</dbReference>
<evidence type="ECO:0000313" key="3">
    <source>
        <dbReference type="EMBL" id="KAJ3260417.1"/>
    </source>
</evidence>
<keyword evidence="1" id="KW-1133">Transmembrane helix</keyword>
<accession>A0AAD5YA42</accession>
<feature type="transmembrane region" description="Helical" evidence="1">
    <location>
        <begin position="6"/>
        <end position="29"/>
    </location>
</feature>
<name>A0AAD5YA42_9FUNG</name>
<evidence type="ECO:0000313" key="4">
    <source>
        <dbReference type="Proteomes" id="UP001210925"/>
    </source>
</evidence>
<dbReference type="InterPro" id="IPR051213">
    <property type="entry name" value="START_lipid_transfer"/>
</dbReference>
<dbReference type="PANTHER" id="PTHR19308:SF14">
    <property type="entry name" value="START DOMAIN-CONTAINING PROTEIN"/>
    <property type="match status" value="1"/>
</dbReference>
<dbReference type="GO" id="GO:0008289">
    <property type="term" value="F:lipid binding"/>
    <property type="evidence" value="ECO:0007669"/>
    <property type="project" value="InterPro"/>
</dbReference>
<protein>
    <recommendedName>
        <fullName evidence="2">START domain-containing protein</fullName>
    </recommendedName>
</protein>
<dbReference type="GO" id="GO:0005737">
    <property type="term" value="C:cytoplasm"/>
    <property type="evidence" value="ECO:0007669"/>
    <property type="project" value="UniProtKB-ARBA"/>
</dbReference>
<evidence type="ECO:0000259" key="2">
    <source>
        <dbReference type="PROSITE" id="PS50848"/>
    </source>
</evidence>
<feature type="transmembrane region" description="Helical" evidence="1">
    <location>
        <begin position="36"/>
        <end position="54"/>
    </location>
</feature>
<dbReference type="InterPro" id="IPR002913">
    <property type="entry name" value="START_lipid-bd_dom"/>
</dbReference>
<comment type="caution">
    <text evidence="3">The sequence shown here is derived from an EMBL/GenBank/DDBJ whole genome shotgun (WGS) entry which is preliminary data.</text>
</comment>
<dbReference type="Gene3D" id="3.30.530.20">
    <property type="match status" value="1"/>
</dbReference>
<keyword evidence="1" id="KW-0472">Membrane</keyword>
<dbReference type="Pfam" id="PF01852">
    <property type="entry name" value="START"/>
    <property type="match status" value="1"/>
</dbReference>
<dbReference type="CDD" id="cd00177">
    <property type="entry name" value="START"/>
    <property type="match status" value="1"/>
</dbReference>
<dbReference type="PANTHER" id="PTHR19308">
    <property type="entry name" value="PHOSPHATIDYLCHOLINE TRANSFER PROTEIN"/>
    <property type="match status" value="1"/>
</dbReference>
<dbReference type="Proteomes" id="UP001210925">
    <property type="component" value="Unassembled WGS sequence"/>
</dbReference>
<proteinExistence type="predicted"/>